<dbReference type="Proteomes" id="UP000215002">
    <property type="component" value="Chromosome"/>
</dbReference>
<evidence type="ECO:0000313" key="1">
    <source>
        <dbReference type="EMBL" id="ASU36701.1"/>
    </source>
</evidence>
<dbReference type="AlphaFoldDB" id="A0A223P4H9"/>
<dbReference type="EMBL" id="CP022743">
    <property type="protein sequence ID" value="ASU36701.1"/>
    <property type="molecule type" value="Genomic_DNA"/>
</dbReference>
<sequence>MIKYDFVPIIIRMAHIKMINKKYVFTIFFIEFRFKVCSYKPIKLAAKYHVRLKIKTIEKYL</sequence>
<gene>
    <name evidence="1" type="ORF">MuYL_4818</name>
</gene>
<organism evidence="1 2">
    <name type="scientific">Mucilaginibacter xinganensis</name>
    <dbReference type="NCBI Taxonomy" id="1234841"/>
    <lineage>
        <taxon>Bacteria</taxon>
        <taxon>Pseudomonadati</taxon>
        <taxon>Bacteroidota</taxon>
        <taxon>Sphingobacteriia</taxon>
        <taxon>Sphingobacteriales</taxon>
        <taxon>Sphingobacteriaceae</taxon>
        <taxon>Mucilaginibacter</taxon>
    </lineage>
</organism>
<name>A0A223P4H9_9SPHI</name>
<keyword evidence="2" id="KW-1185">Reference proteome</keyword>
<accession>A0A223P4H9</accession>
<proteinExistence type="predicted"/>
<protein>
    <submittedName>
        <fullName evidence="1">Uncharacterized protein</fullName>
    </submittedName>
</protein>
<evidence type="ECO:0000313" key="2">
    <source>
        <dbReference type="Proteomes" id="UP000215002"/>
    </source>
</evidence>
<reference evidence="1 2" key="1">
    <citation type="submission" date="2017-08" db="EMBL/GenBank/DDBJ databases">
        <title>Complete genome sequence of Mucilaginibacter sp. strain BJC16-A31.</title>
        <authorList>
            <consortium name="Henan University of Science and Technology"/>
            <person name="You X."/>
        </authorList>
    </citation>
    <scope>NUCLEOTIDE SEQUENCE [LARGE SCALE GENOMIC DNA]</scope>
    <source>
        <strain evidence="1 2">BJC16-A31</strain>
    </source>
</reference>
<dbReference type="KEGG" id="muc:MuYL_4818"/>